<name>A0A1I7G1R3_9FLAO</name>
<dbReference type="InterPro" id="IPR007560">
    <property type="entry name" value="Restrct_endonuc_IV_Mrr"/>
</dbReference>
<dbReference type="Proteomes" id="UP000199138">
    <property type="component" value="Unassembled WGS sequence"/>
</dbReference>
<dbReference type="GO" id="GO:0009307">
    <property type="term" value="P:DNA restriction-modification system"/>
    <property type="evidence" value="ECO:0007669"/>
    <property type="project" value="InterPro"/>
</dbReference>
<keyword evidence="2" id="KW-0540">Nuclease</keyword>
<reference evidence="3" key="1">
    <citation type="submission" date="2016-10" db="EMBL/GenBank/DDBJ databases">
        <authorList>
            <person name="Varghese N."/>
            <person name="Submissions S."/>
        </authorList>
    </citation>
    <scope>NUCLEOTIDE SEQUENCE [LARGE SCALE GENOMIC DNA]</scope>
    <source>
        <strain evidence="3">CGMCC 1.12333</strain>
    </source>
</reference>
<protein>
    <submittedName>
        <fullName evidence="2">Restriction endonuclease</fullName>
    </submittedName>
</protein>
<dbReference type="GO" id="GO:0004519">
    <property type="term" value="F:endonuclease activity"/>
    <property type="evidence" value="ECO:0007669"/>
    <property type="project" value="UniProtKB-KW"/>
</dbReference>
<proteinExistence type="predicted"/>
<feature type="domain" description="Restriction endonuclease type IV Mrr" evidence="1">
    <location>
        <begin position="1"/>
        <end position="103"/>
    </location>
</feature>
<dbReference type="SUPFAM" id="SSF52980">
    <property type="entry name" value="Restriction endonuclease-like"/>
    <property type="match status" value="1"/>
</dbReference>
<keyword evidence="2" id="KW-0378">Hydrolase</keyword>
<accession>A0A1I7G1R3</accession>
<dbReference type="EMBL" id="FPBK01000003">
    <property type="protein sequence ID" value="SFU42379.1"/>
    <property type="molecule type" value="Genomic_DNA"/>
</dbReference>
<keyword evidence="2" id="KW-0255">Endonuclease</keyword>
<dbReference type="RefSeq" id="WP_093024198.1">
    <property type="nucleotide sequence ID" value="NZ_FPBK01000003.1"/>
</dbReference>
<gene>
    <name evidence="2" type="ORF">SAMN05216480_10368</name>
</gene>
<evidence type="ECO:0000313" key="3">
    <source>
        <dbReference type="Proteomes" id="UP000199138"/>
    </source>
</evidence>
<keyword evidence="3" id="KW-1185">Reference proteome</keyword>
<dbReference type="Gene3D" id="3.40.1350.10">
    <property type="match status" value="1"/>
</dbReference>
<evidence type="ECO:0000313" key="2">
    <source>
        <dbReference type="EMBL" id="SFU42379.1"/>
    </source>
</evidence>
<sequence>MNWKKYEKEIFEIFRNEYPDAEITLDAKIIGRYSKRSRQIDILIEQYVAGNRLRIAIDAKFFNKKIDVKTVENYISMLNDIEAHKGLLITNVGYSQTALNRAYYDPTDIELDILNFDQLKEFQTEYALPFAGNNAVDLFAPFGWIIDARSCPNWLATLYQRGAEFDVEMDEWMYVNFWNRKENDDTVDDLLKIQKGEFEQGNYEVEIEYLNTIKRKDSKVVLRKVKYKKHPISEYTGFVEFEDFIFFIVMFSPVELSNKNIRKMENILTTITPRRIEIKTGGNKDA</sequence>
<dbReference type="OrthoDB" id="1454447at2"/>
<organism evidence="2 3">
    <name type="scientific">Pustulibacterium marinum</name>
    <dbReference type="NCBI Taxonomy" id="1224947"/>
    <lineage>
        <taxon>Bacteria</taxon>
        <taxon>Pseudomonadati</taxon>
        <taxon>Bacteroidota</taxon>
        <taxon>Flavobacteriia</taxon>
        <taxon>Flavobacteriales</taxon>
        <taxon>Flavobacteriaceae</taxon>
        <taxon>Pustulibacterium</taxon>
    </lineage>
</organism>
<dbReference type="GO" id="GO:0003677">
    <property type="term" value="F:DNA binding"/>
    <property type="evidence" value="ECO:0007669"/>
    <property type="project" value="InterPro"/>
</dbReference>
<evidence type="ECO:0000259" key="1">
    <source>
        <dbReference type="Pfam" id="PF04471"/>
    </source>
</evidence>
<dbReference type="STRING" id="1224947.SAMN05216480_10368"/>
<dbReference type="InterPro" id="IPR011335">
    <property type="entry name" value="Restrct_endonuc-II-like"/>
</dbReference>
<dbReference type="AlphaFoldDB" id="A0A1I7G1R3"/>
<dbReference type="InterPro" id="IPR011856">
    <property type="entry name" value="tRNA_endonuc-like_dom_sf"/>
</dbReference>
<dbReference type="Pfam" id="PF04471">
    <property type="entry name" value="Mrr_cat"/>
    <property type="match status" value="1"/>
</dbReference>